<name>A0A840RYE9_9BURK</name>
<dbReference type="Pfam" id="PF01292">
    <property type="entry name" value="Ni_hydr_CYTB"/>
    <property type="match status" value="1"/>
</dbReference>
<feature type="domain" description="Cytochrome b561 bacterial/Ni-hydrogenase" evidence="14">
    <location>
        <begin position="27"/>
        <end position="196"/>
    </location>
</feature>
<dbReference type="Proteomes" id="UP000571084">
    <property type="component" value="Unassembled WGS sequence"/>
</dbReference>
<reference evidence="15 16" key="1">
    <citation type="submission" date="2020-08" db="EMBL/GenBank/DDBJ databases">
        <title>Genomic Encyclopedia of Type Strains, Phase IV (KMG-IV): sequencing the most valuable type-strain genomes for metagenomic binning, comparative biology and taxonomic classification.</title>
        <authorList>
            <person name="Goeker M."/>
        </authorList>
    </citation>
    <scope>NUCLEOTIDE SEQUENCE [LARGE SCALE GENOMIC DNA]</scope>
    <source>
        <strain evidence="15 16">DSM 23240</strain>
    </source>
</reference>
<comment type="subcellular location">
    <subcellularLocation>
        <location evidence="2">Cell membrane</location>
        <topology evidence="2">Multi-pass membrane protein</topology>
    </subcellularLocation>
</comment>
<comment type="similarity">
    <text evidence="12">Belongs to the cytochrome b561 family.</text>
</comment>
<dbReference type="AlphaFoldDB" id="A0A840RYE9"/>
<keyword evidence="9 13" id="KW-1133">Transmembrane helix</keyword>
<dbReference type="Gene3D" id="1.20.950.20">
    <property type="entry name" value="Transmembrane di-heme cytochromes, Chain C"/>
    <property type="match status" value="1"/>
</dbReference>
<organism evidence="15 16">
    <name type="scientific">Glaciimonas immobilis</name>
    <dbReference type="NCBI Taxonomy" id="728004"/>
    <lineage>
        <taxon>Bacteria</taxon>
        <taxon>Pseudomonadati</taxon>
        <taxon>Pseudomonadota</taxon>
        <taxon>Betaproteobacteria</taxon>
        <taxon>Burkholderiales</taxon>
        <taxon>Oxalobacteraceae</taxon>
        <taxon>Glaciimonas</taxon>
    </lineage>
</organism>
<keyword evidence="7" id="KW-0479">Metal-binding</keyword>
<dbReference type="GO" id="GO:0020037">
    <property type="term" value="F:heme binding"/>
    <property type="evidence" value="ECO:0007669"/>
    <property type="project" value="TreeGrafter"/>
</dbReference>
<dbReference type="InterPro" id="IPR016174">
    <property type="entry name" value="Di-haem_cyt_TM"/>
</dbReference>
<evidence type="ECO:0000313" key="15">
    <source>
        <dbReference type="EMBL" id="MBB5201541.1"/>
    </source>
</evidence>
<dbReference type="EMBL" id="JACHHQ010000007">
    <property type="protein sequence ID" value="MBB5201541.1"/>
    <property type="molecule type" value="Genomic_DNA"/>
</dbReference>
<proteinExistence type="inferred from homology"/>
<dbReference type="InterPro" id="IPR011577">
    <property type="entry name" value="Cyt_b561_bac/Ni-Hgenase"/>
</dbReference>
<sequence length="196" mass="22079">MSAQNIRGADTRNLTSGVSSVGKATKYRPPAIVMHWVVGLLIISLLVLGYYMINIPKGTPGRADYFNLHKSLGVMTGVLILLRLAWRFTHRVPPFPSSMPQWEVKSAQWSHRLLYLSMIVQPASGYLSSSFNKYGVKFFGIPLPKWGWEDPFLRDMFGLIHYVAGAIFAALVILHVLAALKHRLIDRDGVFQRMLP</sequence>
<feature type="transmembrane region" description="Helical" evidence="13">
    <location>
        <begin position="159"/>
        <end position="180"/>
    </location>
</feature>
<evidence type="ECO:0000256" key="9">
    <source>
        <dbReference type="ARBA" id="ARBA00022989"/>
    </source>
</evidence>
<comment type="cofactor">
    <cofactor evidence="1">
        <name>heme b</name>
        <dbReference type="ChEBI" id="CHEBI:60344"/>
    </cofactor>
</comment>
<dbReference type="GO" id="GO:0009055">
    <property type="term" value="F:electron transfer activity"/>
    <property type="evidence" value="ECO:0007669"/>
    <property type="project" value="InterPro"/>
</dbReference>
<keyword evidence="10" id="KW-0408">Iron</keyword>
<dbReference type="PANTHER" id="PTHR30529:SF1">
    <property type="entry name" value="CYTOCHROME B561 HOMOLOG 2"/>
    <property type="match status" value="1"/>
</dbReference>
<evidence type="ECO:0000256" key="8">
    <source>
        <dbReference type="ARBA" id="ARBA00022982"/>
    </source>
</evidence>
<dbReference type="RefSeq" id="WP_168053987.1">
    <property type="nucleotide sequence ID" value="NZ_JAAOZT010000003.1"/>
</dbReference>
<comment type="caution">
    <text evidence="15">The sequence shown here is derived from an EMBL/GenBank/DDBJ whole genome shotgun (WGS) entry which is preliminary data.</text>
</comment>
<evidence type="ECO:0000256" key="12">
    <source>
        <dbReference type="ARBA" id="ARBA00037975"/>
    </source>
</evidence>
<dbReference type="GO" id="GO:0005886">
    <property type="term" value="C:plasma membrane"/>
    <property type="evidence" value="ECO:0007669"/>
    <property type="project" value="UniProtKB-SubCell"/>
</dbReference>
<evidence type="ECO:0000256" key="6">
    <source>
        <dbReference type="ARBA" id="ARBA00022692"/>
    </source>
</evidence>
<dbReference type="PANTHER" id="PTHR30529">
    <property type="entry name" value="CYTOCHROME B561"/>
    <property type="match status" value="1"/>
</dbReference>
<keyword evidence="3" id="KW-0813">Transport</keyword>
<keyword evidence="6 13" id="KW-0812">Transmembrane</keyword>
<accession>A0A840RYE9</accession>
<evidence type="ECO:0000256" key="5">
    <source>
        <dbReference type="ARBA" id="ARBA00022617"/>
    </source>
</evidence>
<keyword evidence="5" id="KW-0349">Heme</keyword>
<evidence type="ECO:0000256" key="7">
    <source>
        <dbReference type="ARBA" id="ARBA00022723"/>
    </source>
</evidence>
<evidence type="ECO:0000256" key="2">
    <source>
        <dbReference type="ARBA" id="ARBA00004651"/>
    </source>
</evidence>
<keyword evidence="4" id="KW-1003">Cell membrane</keyword>
<evidence type="ECO:0000313" key="16">
    <source>
        <dbReference type="Proteomes" id="UP000571084"/>
    </source>
</evidence>
<gene>
    <name evidence="15" type="ORF">HNR39_003394</name>
</gene>
<evidence type="ECO:0000256" key="4">
    <source>
        <dbReference type="ARBA" id="ARBA00022475"/>
    </source>
</evidence>
<dbReference type="SUPFAM" id="SSF81342">
    <property type="entry name" value="Transmembrane di-heme cytochromes"/>
    <property type="match status" value="1"/>
</dbReference>
<evidence type="ECO:0000256" key="13">
    <source>
        <dbReference type="SAM" id="Phobius"/>
    </source>
</evidence>
<keyword evidence="11 13" id="KW-0472">Membrane</keyword>
<evidence type="ECO:0000256" key="10">
    <source>
        <dbReference type="ARBA" id="ARBA00023004"/>
    </source>
</evidence>
<evidence type="ECO:0000256" key="11">
    <source>
        <dbReference type="ARBA" id="ARBA00023136"/>
    </source>
</evidence>
<feature type="transmembrane region" description="Helical" evidence="13">
    <location>
        <begin position="33"/>
        <end position="53"/>
    </location>
</feature>
<evidence type="ECO:0000256" key="1">
    <source>
        <dbReference type="ARBA" id="ARBA00001970"/>
    </source>
</evidence>
<keyword evidence="16" id="KW-1185">Reference proteome</keyword>
<evidence type="ECO:0000259" key="14">
    <source>
        <dbReference type="Pfam" id="PF01292"/>
    </source>
</evidence>
<dbReference type="GO" id="GO:0022904">
    <property type="term" value="P:respiratory electron transport chain"/>
    <property type="evidence" value="ECO:0007669"/>
    <property type="project" value="InterPro"/>
</dbReference>
<dbReference type="GO" id="GO:0046872">
    <property type="term" value="F:metal ion binding"/>
    <property type="evidence" value="ECO:0007669"/>
    <property type="project" value="UniProtKB-KW"/>
</dbReference>
<keyword evidence="8" id="KW-0249">Electron transport</keyword>
<protein>
    <submittedName>
        <fullName evidence="15">Cytochrome b561</fullName>
    </submittedName>
</protein>
<evidence type="ECO:0000256" key="3">
    <source>
        <dbReference type="ARBA" id="ARBA00022448"/>
    </source>
</evidence>
<feature type="transmembrane region" description="Helical" evidence="13">
    <location>
        <begin position="65"/>
        <end position="86"/>
    </location>
</feature>
<dbReference type="InterPro" id="IPR052168">
    <property type="entry name" value="Cytochrome_b561_oxidase"/>
</dbReference>